<accession>A0A4U3KZE8</accession>
<dbReference type="Pfam" id="PF03167">
    <property type="entry name" value="UDG"/>
    <property type="match status" value="1"/>
</dbReference>
<dbReference type="SUPFAM" id="SSF52141">
    <property type="entry name" value="Uracil-DNA glycosylase-like"/>
    <property type="match status" value="1"/>
</dbReference>
<dbReference type="EMBL" id="SZQL01000009">
    <property type="protein sequence ID" value="TKK68038.1"/>
    <property type="molecule type" value="Genomic_DNA"/>
</dbReference>
<reference evidence="2 3" key="1">
    <citation type="submission" date="2019-05" db="EMBL/GenBank/DDBJ databases">
        <title>Panacibacter sp. strain 17mud1-8 Genome sequencing and assembly.</title>
        <authorList>
            <person name="Chhetri G."/>
        </authorList>
    </citation>
    <scope>NUCLEOTIDE SEQUENCE [LARGE SCALE GENOMIC DNA]</scope>
    <source>
        <strain evidence="2 3">17mud1-8</strain>
    </source>
</reference>
<evidence type="ECO:0000313" key="2">
    <source>
        <dbReference type="EMBL" id="TKK68038.1"/>
    </source>
</evidence>
<feature type="domain" description="Uracil-DNA glycosylase-like" evidence="1">
    <location>
        <begin position="50"/>
        <end position="228"/>
    </location>
</feature>
<comment type="caution">
    <text evidence="2">The sequence shown here is derived from an EMBL/GenBank/DDBJ whole genome shotgun (WGS) entry which is preliminary data.</text>
</comment>
<evidence type="ECO:0000259" key="1">
    <source>
        <dbReference type="Pfam" id="PF03167"/>
    </source>
</evidence>
<proteinExistence type="predicted"/>
<dbReference type="InterPro" id="IPR036895">
    <property type="entry name" value="Uracil-DNA_glycosylase-like_sf"/>
</dbReference>
<dbReference type="CDD" id="cd19375">
    <property type="entry name" value="UDG-F3-like_SMUG2"/>
    <property type="match status" value="1"/>
</dbReference>
<dbReference type="InterPro" id="IPR032579">
    <property type="entry name" value="Phe_SMUG2-like"/>
</dbReference>
<sequence>MQGMSFAQRMKDFNRNLHLTAALPPNVGVLNPFGENKLALSCADAFYDKYYSDNKKRWPILGINPGRFGAGLTGVPFTDFKRLQQVCGIETGGASSHEPSSEFIYCMIAAMGGVDVFYKHFYINSICPLGFIILKSNGKWMNYNYYDDKALYAAVKAFIIQSIQQQIALGLYTEECFCLGKKNTAYLSVLNEEFHFFKTITELPHPRFIVQYKRKEMNAFIDVYVEKLSKRM</sequence>
<organism evidence="2 3">
    <name type="scientific">Ilyomonas limi</name>
    <dbReference type="NCBI Taxonomy" id="2575867"/>
    <lineage>
        <taxon>Bacteria</taxon>
        <taxon>Pseudomonadati</taxon>
        <taxon>Bacteroidota</taxon>
        <taxon>Chitinophagia</taxon>
        <taxon>Chitinophagales</taxon>
        <taxon>Chitinophagaceae</taxon>
        <taxon>Ilyomonas</taxon>
    </lineage>
</organism>
<gene>
    <name evidence="2" type="ORF">FC093_12555</name>
</gene>
<protein>
    <submittedName>
        <fullName evidence="2">DUF4918 family protein</fullName>
    </submittedName>
</protein>
<dbReference type="Proteomes" id="UP000305848">
    <property type="component" value="Unassembled WGS sequence"/>
</dbReference>
<dbReference type="InterPro" id="IPR005122">
    <property type="entry name" value="Uracil-DNA_glycosylase-like"/>
</dbReference>
<dbReference type="Gene3D" id="3.40.470.10">
    <property type="entry name" value="Uracil-DNA glycosylase-like domain"/>
    <property type="match status" value="1"/>
</dbReference>
<dbReference type="OrthoDB" id="7107805at2"/>
<evidence type="ECO:0000313" key="3">
    <source>
        <dbReference type="Proteomes" id="UP000305848"/>
    </source>
</evidence>
<name>A0A4U3KZE8_9BACT</name>
<keyword evidence="3" id="KW-1185">Reference proteome</keyword>
<dbReference type="AlphaFoldDB" id="A0A4U3KZE8"/>